<comment type="function">
    <text evidence="8 9">Catalyzes the GTP-dependent ribosomal translocation step during translation elongation. During this step, the ribosome changes from the pre-translocational (PRE) to the post-translocational (POST) state as the newly formed A-site-bound peptidyl-tRNA and P-site-bound deacylated tRNA move to the P and E sites, respectively. Catalyzes the coordinated movement of the two tRNA molecules, the mRNA and conformational changes in the ribosome.</text>
</comment>
<dbReference type="GO" id="GO:0032790">
    <property type="term" value="P:ribosome disassembly"/>
    <property type="evidence" value="ECO:0007669"/>
    <property type="project" value="TreeGrafter"/>
</dbReference>
<evidence type="ECO:0000256" key="6">
    <source>
        <dbReference type="ARBA" id="ARBA00022917"/>
    </source>
</evidence>
<dbReference type="SUPFAM" id="SSF50447">
    <property type="entry name" value="Translation proteins"/>
    <property type="match status" value="1"/>
</dbReference>
<dbReference type="FunFam" id="2.40.30.10:FF:000006">
    <property type="entry name" value="Elongation factor G"/>
    <property type="match status" value="1"/>
</dbReference>
<dbReference type="InterPro" id="IPR004540">
    <property type="entry name" value="Transl_elong_EFG/EF2"/>
</dbReference>
<dbReference type="InterPro" id="IPR035649">
    <property type="entry name" value="EFG_V"/>
</dbReference>
<dbReference type="CDD" id="cd04088">
    <property type="entry name" value="EFG_mtEFG_II"/>
    <property type="match status" value="1"/>
</dbReference>
<protein>
    <recommendedName>
        <fullName evidence="2 9">Elongation factor G</fullName>
        <shortName evidence="9">EF-G</shortName>
    </recommendedName>
</protein>
<dbReference type="InterPro" id="IPR009000">
    <property type="entry name" value="Transl_B-barrel_sf"/>
</dbReference>
<reference evidence="10" key="1">
    <citation type="submission" date="2020-08" db="EMBL/GenBank/DDBJ databases">
        <title>Genome Sequencing and Pan-Genome Analysis of Migratory bird Vibrio Strains, Inner Mongolia.</title>
        <authorList>
            <person name="Zheng L."/>
        </authorList>
    </citation>
    <scope>NUCLEOTIDE SEQUENCE</scope>
    <source>
        <strain evidence="10">M13F</strain>
    </source>
</reference>
<dbReference type="SMART" id="SM00889">
    <property type="entry name" value="EFG_IV"/>
    <property type="match status" value="1"/>
</dbReference>
<dbReference type="SUPFAM" id="SSF54980">
    <property type="entry name" value="EF-G C-terminal domain-like"/>
    <property type="match status" value="2"/>
</dbReference>
<evidence type="ECO:0000256" key="5">
    <source>
        <dbReference type="ARBA" id="ARBA00022768"/>
    </source>
</evidence>
<dbReference type="PROSITE" id="PS00301">
    <property type="entry name" value="G_TR_1"/>
    <property type="match status" value="1"/>
</dbReference>
<dbReference type="InterPro" id="IPR020568">
    <property type="entry name" value="Ribosomal_Su5_D2-typ_SF"/>
</dbReference>
<dbReference type="Gene3D" id="3.30.70.240">
    <property type="match status" value="1"/>
</dbReference>
<sequence>MADLSKYRNIGIFAHVDAGKTTTTERILKLTGKIHKMGDSHDGTTTMDFMDQEAERGITIQSAATTCFWKDHRFNIIDTPGHVDFTVEVYRSLKVLDGGIGVFCGSGGVEPQSETNWRYANDSEVSRLIFVNKLDRMGADFFRVVGQIKNVLGATPLVMTLPIGREDEFTGVVDVLSQKAYIWDDSGLPENYEVTDIPADLVDQAEEYREMLIEAAVEQDDELMMAYMEGEEPSLEDIKRCIRKGTRELAFFPTYCGSAYKNKGMQLILDAVVDYLPNPTEVHEQELTDPDTGEATGEVAKVSVDEPFRALAFKIMDDRFGALTFVRVYSGKLKKGDTILNSATGKTERIGRMVEMHADDRNEIDSAQAGDIIAIVGMKNVKTGHTLCDPKHECTLEPMIFPIPVISIAVAPKDKGGSEKLGVALGKMVSEDPSFQVESDEETGETILKGMGELHLDIKVDILKRTHGIDLIVGAPQVAYRETITKAVEDSYTHKKQSGGSGQFGKIDYRIKPGEPNSGFKFTSTVVGGNVPKEFWPAIEKGFAGMMQEGVLAGFPTLDVEVELFDGGFHAVDSSAIAFEIAAKGAFRQSMPKAGPQLLEPIMKVDVFTPDDHVGDVIGDLNRRRGMIKDQEAGVTGVRVKADIPLSEMFGYIGSLRTMTSGRGQFSMEFSHYAPCPANVAETVIAEAKAKKEKK</sequence>
<comment type="similarity">
    <text evidence="1 9">Belongs to the TRAFAC class translation factor GTPase superfamily. Classic translation factor GTPase family. EF-G/EF-2 subfamily.</text>
</comment>
<dbReference type="GO" id="GO:0005737">
    <property type="term" value="C:cytoplasm"/>
    <property type="evidence" value="ECO:0007669"/>
    <property type="project" value="UniProtKB-SubCell"/>
</dbReference>
<organism evidence="10 11">
    <name type="scientific">Vibrio metschnikovii</name>
    <dbReference type="NCBI Taxonomy" id="28172"/>
    <lineage>
        <taxon>Bacteria</taxon>
        <taxon>Pseudomonadati</taxon>
        <taxon>Pseudomonadota</taxon>
        <taxon>Gammaproteobacteria</taxon>
        <taxon>Vibrionales</taxon>
        <taxon>Vibrionaceae</taxon>
        <taxon>Vibrio</taxon>
    </lineage>
</organism>
<dbReference type="PRINTS" id="PR00315">
    <property type="entry name" value="ELONGATNFCT"/>
</dbReference>
<dbReference type="Gene3D" id="3.40.50.300">
    <property type="entry name" value="P-loop containing nucleotide triphosphate hydrolases"/>
    <property type="match status" value="1"/>
</dbReference>
<dbReference type="SUPFAM" id="SSF52540">
    <property type="entry name" value="P-loop containing nucleoside triphosphate hydrolases"/>
    <property type="match status" value="1"/>
</dbReference>
<dbReference type="InterPro" id="IPR005225">
    <property type="entry name" value="Small_GTP-bd"/>
</dbReference>
<dbReference type="SUPFAM" id="SSF54211">
    <property type="entry name" value="Ribosomal protein S5 domain 2-like"/>
    <property type="match status" value="1"/>
</dbReference>
<dbReference type="GO" id="GO:0003924">
    <property type="term" value="F:GTPase activity"/>
    <property type="evidence" value="ECO:0007669"/>
    <property type="project" value="InterPro"/>
</dbReference>
<feature type="binding site" evidence="9">
    <location>
        <begin position="132"/>
        <end position="135"/>
    </location>
    <ligand>
        <name>GTP</name>
        <dbReference type="ChEBI" id="CHEBI:37565"/>
    </ligand>
</feature>
<evidence type="ECO:0000256" key="4">
    <source>
        <dbReference type="ARBA" id="ARBA00022741"/>
    </source>
</evidence>
<keyword evidence="7 9" id="KW-0342">GTP-binding</keyword>
<dbReference type="InterPro" id="IPR009022">
    <property type="entry name" value="EFG_III"/>
</dbReference>
<dbReference type="GO" id="GO:0003746">
    <property type="term" value="F:translation elongation factor activity"/>
    <property type="evidence" value="ECO:0007669"/>
    <property type="project" value="UniProtKB-UniRule"/>
</dbReference>
<evidence type="ECO:0000256" key="8">
    <source>
        <dbReference type="ARBA" id="ARBA00024731"/>
    </source>
</evidence>
<dbReference type="InterPro" id="IPR027417">
    <property type="entry name" value="P-loop_NTPase"/>
</dbReference>
<dbReference type="Proteomes" id="UP000615796">
    <property type="component" value="Unassembled WGS sequence"/>
</dbReference>
<dbReference type="GO" id="GO:0097216">
    <property type="term" value="F:guanosine tetraphosphate binding"/>
    <property type="evidence" value="ECO:0007669"/>
    <property type="project" value="UniProtKB-ARBA"/>
</dbReference>
<dbReference type="CDD" id="cd16262">
    <property type="entry name" value="EFG_III"/>
    <property type="match status" value="1"/>
</dbReference>
<dbReference type="AlphaFoldDB" id="A0A9X0UH68"/>
<dbReference type="InterPro" id="IPR004161">
    <property type="entry name" value="EFTu-like_2"/>
</dbReference>
<dbReference type="InterPro" id="IPR047872">
    <property type="entry name" value="EFG_IV"/>
</dbReference>
<dbReference type="FunFam" id="3.30.230.10:FF:000003">
    <property type="entry name" value="Elongation factor G"/>
    <property type="match status" value="1"/>
</dbReference>
<dbReference type="InterPro" id="IPR014721">
    <property type="entry name" value="Ribsml_uS5_D2-typ_fold_subgr"/>
</dbReference>
<dbReference type="InterPro" id="IPR000640">
    <property type="entry name" value="EFG_V-like"/>
</dbReference>
<keyword evidence="3 9" id="KW-0963">Cytoplasm</keyword>
<dbReference type="RefSeq" id="WP_004395904.1">
    <property type="nucleotide sequence ID" value="NZ_CAWQCL010000012.1"/>
</dbReference>
<evidence type="ECO:0000256" key="3">
    <source>
        <dbReference type="ARBA" id="ARBA00022490"/>
    </source>
</evidence>
<evidence type="ECO:0000256" key="2">
    <source>
        <dbReference type="ARBA" id="ARBA00017872"/>
    </source>
</evidence>
<dbReference type="OrthoDB" id="9804431at2"/>
<proteinExistence type="inferred from homology"/>
<dbReference type="Pfam" id="PF03144">
    <property type="entry name" value="GTP_EFTU_D2"/>
    <property type="match status" value="1"/>
</dbReference>
<dbReference type="PANTHER" id="PTHR43261:SF5">
    <property type="entry name" value="ELONGATION FACTOR G 1"/>
    <property type="match status" value="1"/>
</dbReference>
<keyword evidence="4 9" id="KW-0547">Nucleotide-binding</keyword>
<accession>A0A9X0UH68</accession>
<dbReference type="CDD" id="cd01434">
    <property type="entry name" value="EFG_mtEFG1_IV"/>
    <property type="match status" value="1"/>
</dbReference>
<comment type="subcellular location">
    <subcellularLocation>
        <location evidence="9">Cytoplasm</location>
    </subcellularLocation>
</comment>
<evidence type="ECO:0000256" key="9">
    <source>
        <dbReference type="HAMAP-Rule" id="MF_00054"/>
    </source>
</evidence>
<dbReference type="NCBIfam" id="NF009381">
    <property type="entry name" value="PRK12740.1-5"/>
    <property type="match status" value="1"/>
</dbReference>
<dbReference type="PANTHER" id="PTHR43261">
    <property type="entry name" value="TRANSLATION ELONGATION FACTOR G-RELATED"/>
    <property type="match status" value="1"/>
</dbReference>
<keyword evidence="6 9" id="KW-0648">Protein biosynthesis</keyword>
<feature type="binding site" evidence="9">
    <location>
        <begin position="78"/>
        <end position="82"/>
    </location>
    <ligand>
        <name>GTP</name>
        <dbReference type="ChEBI" id="CHEBI:37565"/>
    </ligand>
</feature>
<evidence type="ECO:0000313" key="11">
    <source>
        <dbReference type="Proteomes" id="UP000615796"/>
    </source>
</evidence>
<dbReference type="Gene3D" id="2.40.30.10">
    <property type="entry name" value="Translation factors"/>
    <property type="match status" value="1"/>
</dbReference>
<dbReference type="Pfam" id="PF14492">
    <property type="entry name" value="EFG_III"/>
    <property type="match status" value="1"/>
</dbReference>
<dbReference type="NCBIfam" id="TIGR00231">
    <property type="entry name" value="small_GTP"/>
    <property type="match status" value="1"/>
</dbReference>
<dbReference type="InterPro" id="IPR000795">
    <property type="entry name" value="T_Tr_GTP-bd_dom"/>
</dbReference>
<dbReference type="Pfam" id="PF00009">
    <property type="entry name" value="GTP_EFTU"/>
    <property type="match status" value="1"/>
</dbReference>
<dbReference type="Gene3D" id="3.30.70.870">
    <property type="entry name" value="Elongation Factor G (Translational Gtpase), domain 3"/>
    <property type="match status" value="1"/>
</dbReference>
<dbReference type="CDD" id="cd03713">
    <property type="entry name" value="EFG_mtEFG_C"/>
    <property type="match status" value="1"/>
</dbReference>
<dbReference type="InterPro" id="IPR005517">
    <property type="entry name" value="Transl_elong_EFG/EF2_IV"/>
</dbReference>
<dbReference type="FunFam" id="3.40.50.300:FF:000029">
    <property type="entry name" value="Elongation factor G"/>
    <property type="match status" value="1"/>
</dbReference>
<dbReference type="Gene3D" id="3.30.230.10">
    <property type="match status" value="1"/>
</dbReference>
<dbReference type="SMART" id="SM00838">
    <property type="entry name" value="EFG_C"/>
    <property type="match status" value="1"/>
</dbReference>
<dbReference type="FunFam" id="3.30.70.240:FF:000001">
    <property type="entry name" value="Elongation factor G"/>
    <property type="match status" value="1"/>
</dbReference>
<dbReference type="InterPro" id="IPR035647">
    <property type="entry name" value="EFG_III/V"/>
</dbReference>
<dbReference type="Pfam" id="PF00679">
    <property type="entry name" value="EFG_C"/>
    <property type="match status" value="1"/>
</dbReference>
<evidence type="ECO:0000256" key="7">
    <source>
        <dbReference type="ARBA" id="ARBA00023134"/>
    </source>
</evidence>
<keyword evidence="5 9" id="KW-0251">Elongation factor</keyword>
<dbReference type="EMBL" id="JACRUP010000001">
    <property type="protein sequence ID" value="MBC5849576.1"/>
    <property type="molecule type" value="Genomic_DNA"/>
</dbReference>
<dbReference type="FunFam" id="3.30.70.870:FF:000001">
    <property type="entry name" value="Elongation factor G"/>
    <property type="match status" value="1"/>
</dbReference>
<dbReference type="CDD" id="cd01886">
    <property type="entry name" value="EF-G"/>
    <property type="match status" value="1"/>
</dbReference>
<dbReference type="GeneID" id="79887094"/>
<comment type="caution">
    <text evidence="10">The sequence shown here is derived from an EMBL/GenBank/DDBJ whole genome shotgun (WGS) entry which is preliminary data.</text>
</comment>
<gene>
    <name evidence="9" type="primary">fusA</name>
    <name evidence="10" type="ORF">H8Q88_01205</name>
</gene>
<dbReference type="InterPro" id="IPR031157">
    <property type="entry name" value="G_TR_CS"/>
</dbReference>
<keyword evidence="11" id="KW-1185">Reference proteome</keyword>
<name>A0A9X0UH68_VIBME</name>
<evidence type="ECO:0000256" key="1">
    <source>
        <dbReference type="ARBA" id="ARBA00005870"/>
    </source>
</evidence>
<evidence type="ECO:0000313" key="10">
    <source>
        <dbReference type="EMBL" id="MBC5849576.1"/>
    </source>
</evidence>
<dbReference type="NCBIfam" id="TIGR00484">
    <property type="entry name" value="EF-G"/>
    <property type="match status" value="1"/>
</dbReference>
<feature type="binding site" evidence="9">
    <location>
        <begin position="14"/>
        <end position="21"/>
    </location>
    <ligand>
        <name>GTP</name>
        <dbReference type="ChEBI" id="CHEBI:37565"/>
    </ligand>
</feature>
<dbReference type="Pfam" id="PF03764">
    <property type="entry name" value="EFG_IV"/>
    <property type="match status" value="1"/>
</dbReference>
<dbReference type="PROSITE" id="PS51722">
    <property type="entry name" value="G_TR_2"/>
    <property type="match status" value="1"/>
</dbReference>
<dbReference type="InterPro" id="IPR041095">
    <property type="entry name" value="EFG_II"/>
</dbReference>
<dbReference type="GO" id="GO:0005525">
    <property type="term" value="F:GTP binding"/>
    <property type="evidence" value="ECO:0007669"/>
    <property type="project" value="UniProtKB-UniRule"/>
</dbReference>
<dbReference type="HAMAP" id="MF_00054_B">
    <property type="entry name" value="EF_G_EF_2_B"/>
    <property type="match status" value="1"/>
</dbReference>